<accession>A0A024U1V7</accession>
<protein>
    <submittedName>
        <fullName evidence="2">Uncharacterized protein</fullName>
    </submittedName>
</protein>
<proteinExistence type="predicted"/>
<dbReference type="GeneID" id="20085301"/>
<sequence length="423" mass="46896">MERSTLSESQLDLRIEECPSASPLSRAKLHRPLADKPMSTRRCTSTVKPPGKPSSSPPKTPSNRNVLDEKGRLMLEVLQDYGPYTPRREYSCRSLPKPRQDDFILRHNAQNIHDFKKEYSKRFGTLNRRPPQFHMDSHDVRVSVATHHEPLWKETGDGVWMLTDRGHYTLVQSNSTSVPRATITLPALSQRILGSPFKEKAAVGRHVDLSEDASFAALVRQHLYSPRPVAQHSFAKARIPKYALAQQQLTRRPSTSDGLTLATPSSPKSHSPHTRPYSSDYKDTLHWPHSPVASPKPSPFGHHADASDKTTATFSVVDIEPSIVNFHMVTAKQTYHFPVKVHNVGTKQERFRIRSLTVKSGGVECLQAVAEYDKDKAKLAPGLRATVTLIITFAAPGPIQGVLDVETPTGKGGVALIGTVVSN</sequence>
<dbReference type="eggNOG" id="ENOG502S596">
    <property type="taxonomic scope" value="Eukaryota"/>
</dbReference>
<feature type="region of interest" description="Disordered" evidence="1">
    <location>
        <begin position="247"/>
        <end position="306"/>
    </location>
</feature>
<dbReference type="RefSeq" id="XP_008872153.1">
    <property type="nucleotide sequence ID" value="XM_008873931.1"/>
</dbReference>
<dbReference type="EMBL" id="KI913967">
    <property type="protein sequence ID" value="ETV99597.1"/>
    <property type="molecule type" value="Genomic_DNA"/>
</dbReference>
<evidence type="ECO:0000256" key="1">
    <source>
        <dbReference type="SAM" id="MobiDB-lite"/>
    </source>
</evidence>
<dbReference type="OrthoDB" id="74570at2759"/>
<organism evidence="2">
    <name type="scientific">Aphanomyces invadans</name>
    <dbReference type="NCBI Taxonomy" id="157072"/>
    <lineage>
        <taxon>Eukaryota</taxon>
        <taxon>Sar</taxon>
        <taxon>Stramenopiles</taxon>
        <taxon>Oomycota</taxon>
        <taxon>Saprolegniomycetes</taxon>
        <taxon>Saprolegniales</taxon>
        <taxon>Verrucalvaceae</taxon>
        <taxon>Aphanomyces</taxon>
    </lineage>
</organism>
<evidence type="ECO:0000313" key="2">
    <source>
        <dbReference type="EMBL" id="ETV99597.1"/>
    </source>
</evidence>
<feature type="compositionally biased region" description="Polar residues" evidence="1">
    <location>
        <begin position="247"/>
        <end position="258"/>
    </location>
</feature>
<name>A0A024U1V7_9STRA</name>
<feature type="compositionally biased region" description="Basic and acidic residues" evidence="1">
    <location>
        <begin position="1"/>
        <end position="17"/>
    </location>
</feature>
<feature type="region of interest" description="Disordered" evidence="1">
    <location>
        <begin position="1"/>
        <end position="70"/>
    </location>
</feature>
<feature type="compositionally biased region" description="Pro residues" evidence="1">
    <location>
        <begin position="50"/>
        <end position="60"/>
    </location>
</feature>
<gene>
    <name evidence="2" type="ORF">H310_08251</name>
</gene>
<dbReference type="AlphaFoldDB" id="A0A024U1V7"/>
<dbReference type="VEuPathDB" id="FungiDB:H310_08251"/>
<reference evidence="2" key="1">
    <citation type="submission" date="2013-12" db="EMBL/GenBank/DDBJ databases">
        <title>The Genome Sequence of Aphanomyces invadans NJM9701.</title>
        <authorList>
            <consortium name="The Broad Institute Genomics Platform"/>
            <person name="Russ C."/>
            <person name="Tyler B."/>
            <person name="van West P."/>
            <person name="Dieguez-Uribeondo J."/>
            <person name="Young S.K."/>
            <person name="Zeng Q."/>
            <person name="Gargeya S."/>
            <person name="Fitzgerald M."/>
            <person name="Abouelleil A."/>
            <person name="Alvarado L."/>
            <person name="Chapman S.B."/>
            <person name="Gainer-Dewar J."/>
            <person name="Goldberg J."/>
            <person name="Griggs A."/>
            <person name="Gujja S."/>
            <person name="Hansen M."/>
            <person name="Howarth C."/>
            <person name="Imamovic A."/>
            <person name="Ireland A."/>
            <person name="Larimer J."/>
            <person name="McCowan C."/>
            <person name="Murphy C."/>
            <person name="Pearson M."/>
            <person name="Poon T.W."/>
            <person name="Priest M."/>
            <person name="Roberts A."/>
            <person name="Saif S."/>
            <person name="Shea T."/>
            <person name="Sykes S."/>
            <person name="Wortman J."/>
            <person name="Nusbaum C."/>
            <person name="Birren B."/>
        </authorList>
    </citation>
    <scope>NUCLEOTIDE SEQUENCE [LARGE SCALE GENOMIC DNA]</scope>
    <source>
        <strain evidence="2">NJM9701</strain>
    </source>
</reference>